<evidence type="ECO:0000256" key="3">
    <source>
        <dbReference type="SAM" id="MobiDB-lite"/>
    </source>
</evidence>
<evidence type="ECO:0000256" key="1">
    <source>
        <dbReference type="ARBA" id="ARBA00006886"/>
    </source>
</evidence>
<feature type="compositionally biased region" description="Low complexity" evidence="3">
    <location>
        <begin position="254"/>
        <end position="265"/>
    </location>
</feature>
<dbReference type="InterPro" id="IPR029058">
    <property type="entry name" value="AB_hydrolase_fold"/>
</dbReference>
<feature type="domain" description="AB hydrolase-1" evidence="4">
    <location>
        <begin position="63"/>
        <end position="270"/>
    </location>
</feature>
<evidence type="ECO:0000256" key="2">
    <source>
        <dbReference type="ARBA" id="ARBA00022679"/>
    </source>
</evidence>
<proteinExistence type="inferred from homology"/>
<organism evidence="5 6">
    <name type="scientific">Puccinia graminis f. sp. tritici (strain CRL 75-36-700-3 / race SCCL)</name>
    <name type="common">Black stem rust fungus</name>
    <dbReference type="NCBI Taxonomy" id="418459"/>
    <lineage>
        <taxon>Eukaryota</taxon>
        <taxon>Fungi</taxon>
        <taxon>Dikarya</taxon>
        <taxon>Basidiomycota</taxon>
        <taxon>Pucciniomycotina</taxon>
        <taxon>Pucciniomycetes</taxon>
        <taxon>Pucciniales</taxon>
        <taxon>Pucciniaceae</taxon>
        <taxon>Puccinia</taxon>
    </lineage>
</organism>
<dbReference type="EMBL" id="DS178268">
    <property type="protein sequence ID" value="EFP77775.2"/>
    <property type="molecule type" value="Genomic_DNA"/>
</dbReference>
<name>E3K0F0_PUCGT</name>
<dbReference type="RefSeq" id="XP_003322194.2">
    <property type="nucleotide sequence ID" value="XM_003322146.2"/>
</dbReference>
<dbReference type="AlphaFoldDB" id="E3K0F0"/>
<dbReference type="GeneID" id="10540597"/>
<dbReference type="InterPro" id="IPR008220">
    <property type="entry name" value="HAT_MetX-like"/>
</dbReference>
<feature type="region of interest" description="Disordered" evidence="3">
    <location>
        <begin position="243"/>
        <end position="274"/>
    </location>
</feature>
<dbReference type="PANTHER" id="PTHR32268">
    <property type="entry name" value="HOMOSERINE O-ACETYLTRANSFERASE"/>
    <property type="match status" value="1"/>
</dbReference>
<dbReference type="OrthoDB" id="191364at2759"/>
<dbReference type="PANTHER" id="PTHR32268:SF11">
    <property type="entry name" value="HOMOSERINE O-ACETYLTRANSFERASE"/>
    <property type="match status" value="1"/>
</dbReference>
<dbReference type="STRING" id="418459.E3K0F0"/>
<comment type="similarity">
    <text evidence="1">Belongs to the AB hydrolase superfamily. MetX family.</text>
</comment>
<feature type="region of interest" description="Disordered" evidence="3">
    <location>
        <begin position="296"/>
        <end position="319"/>
    </location>
</feature>
<gene>
    <name evidence="5" type="ORF">PGTG_03731</name>
</gene>
<dbReference type="Proteomes" id="UP000008783">
    <property type="component" value="Unassembled WGS sequence"/>
</dbReference>
<dbReference type="InParanoid" id="E3K0F0"/>
<dbReference type="eggNOG" id="ENOG502QRIX">
    <property type="taxonomic scope" value="Eukaryota"/>
</dbReference>
<reference key="1">
    <citation type="submission" date="2007-01" db="EMBL/GenBank/DDBJ databases">
        <title>The Genome Sequence of Puccinia graminis f. sp. tritici Strain CRL 75-36-700-3.</title>
        <authorList>
            <consortium name="The Broad Institute Genome Sequencing Platform"/>
            <person name="Birren B."/>
            <person name="Lander E."/>
            <person name="Galagan J."/>
            <person name="Nusbaum C."/>
            <person name="Devon K."/>
            <person name="Cuomo C."/>
            <person name="Jaffe D."/>
            <person name="Butler J."/>
            <person name="Alvarez P."/>
            <person name="Gnerre S."/>
            <person name="Grabherr M."/>
            <person name="Mauceli E."/>
            <person name="Brockman W."/>
            <person name="Young S."/>
            <person name="LaButti K."/>
            <person name="Sykes S."/>
            <person name="DeCaprio D."/>
            <person name="Crawford M."/>
            <person name="Koehrsen M."/>
            <person name="Engels R."/>
            <person name="Montgomery P."/>
            <person name="Pearson M."/>
            <person name="Howarth C."/>
            <person name="Larson L."/>
            <person name="White J."/>
            <person name="Zeng Q."/>
            <person name="Kodira C."/>
            <person name="Yandava C."/>
            <person name="Alvarado L."/>
            <person name="O'Leary S."/>
            <person name="Szabo L."/>
            <person name="Dean R."/>
            <person name="Schein J."/>
        </authorList>
    </citation>
    <scope>NUCLEOTIDE SEQUENCE</scope>
    <source>
        <strain>CRL 75-36-700-3</strain>
    </source>
</reference>
<dbReference type="Pfam" id="PF00561">
    <property type="entry name" value="Abhydrolase_1"/>
    <property type="match status" value="1"/>
</dbReference>
<keyword evidence="2" id="KW-0808">Transferase</keyword>
<dbReference type="VEuPathDB" id="FungiDB:PGTG_03731"/>
<dbReference type="FunFam" id="3.40.50.1820:FF:001160">
    <property type="entry name" value="Homoserine O-acetyltransferase"/>
    <property type="match status" value="1"/>
</dbReference>
<evidence type="ECO:0000313" key="6">
    <source>
        <dbReference type="Proteomes" id="UP000008783"/>
    </source>
</evidence>
<dbReference type="InterPro" id="IPR000073">
    <property type="entry name" value="AB_hydrolase_1"/>
</dbReference>
<sequence>MQPGETSITFPQTPPQTPFTDLIPNQNIAIVSQFRLTSGVLLTDVPLAYRTWGKLNDEGTNCMVICHALTGSADVEDWWGPLVGPGLVFDPTRYFIFCANALGSPYGSASPVSINPKTGKKWGPEFPSTTMRDDVNLQKILLDHFAVRTVSVVIGGSMGGMTCLEWPLCTPPGYVLNIVPIATCPRHSAWGISWGEAQRQSIYSDPKYCDGYYEQDDPPAIGLAAARMAALLTYRSRDSFESRFGRKQVLPKPSSSSSSINANSNGTTAKPSTQREQLIEKATLEALTAHNDGIVSSQAVTSSPQPVVKRNNNSRNPPKIQISMQSKHLVKYSPPNHICDIKGTSSSDDSMRIATSISPVNWTVMMSITDVKEDPLCSKSRPARWSWLSIRMACSLWSSSRNLLILFQTPGWLLLKVLMDTTGSC</sequence>
<dbReference type="HAMAP" id="MF_00296">
    <property type="entry name" value="MetX_acyltransf"/>
    <property type="match status" value="1"/>
</dbReference>
<dbReference type="Gene3D" id="3.40.50.1820">
    <property type="entry name" value="alpha/beta hydrolase"/>
    <property type="match status" value="1"/>
</dbReference>
<dbReference type="GO" id="GO:0004414">
    <property type="term" value="F:homoserine O-acetyltransferase activity"/>
    <property type="evidence" value="ECO:0000318"/>
    <property type="project" value="GO_Central"/>
</dbReference>
<keyword evidence="6" id="KW-1185">Reference proteome</keyword>
<dbReference type="HOGENOM" id="CLU_645802_0_0_1"/>
<evidence type="ECO:0000313" key="5">
    <source>
        <dbReference type="EMBL" id="EFP77775.2"/>
    </source>
</evidence>
<reference evidence="6" key="2">
    <citation type="journal article" date="2011" name="Proc. Natl. Acad. Sci. U.S.A.">
        <title>Obligate biotrophy features unraveled by the genomic analysis of rust fungi.</title>
        <authorList>
            <person name="Duplessis S."/>
            <person name="Cuomo C.A."/>
            <person name="Lin Y.-C."/>
            <person name="Aerts A."/>
            <person name="Tisserant E."/>
            <person name="Veneault-Fourrey C."/>
            <person name="Joly D.L."/>
            <person name="Hacquard S."/>
            <person name="Amselem J."/>
            <person name="Cantarel B.L."/>
            <person name="Chiu R."/>
            <person name="Coutinho P.M."/>
            <person name="Feau N."/>
            <person name="Field M."/>
            <person name="Frey P."/>
            <person name="Gelhaye E."/>
            <person name="Goldberg J."/>
            <person name="Grabherr M.G."/>
            <person name="Kodira C.D."/>
            <person name="Kohler A."/>
            <person name="Kuees U."/>
            <person name="Lindquist E.A."/>
            <person name="Lucas S.M."/>
            <person name="Mago R."/>
            <person name="Mauceli E."/>
            <person name="Morin E."/>
            <person name="Murat C."/>
            <person name="Pangilinan J.L."/>
            <person name="Park R."/>
            <person name="Pearson M."/>
            <person name="Quesneville H."/>
            <person name="Rouhier N."/>
            <person name="Sakthikumar S."/>
            <person name="Salamov A.A."/>
            <person name="Schmutz J."/>
            <person name="Selles B."/>
            <person name="Shapiro H."/>
            <person name="Tanguay P."/>
            <person name="Tuskan G.A."/>
            <person name="Henrissat B."/>
            <person name="Van de Peer Y."/>
            <person name="Rouze P."/>
            <person name="Ellis J.G."/>
            <person name="Dodds P.N."/>
            <person name="Schein J.E."/>
            <person name="Zhong S."/>
            <person name="Hamelin R.C."/>
            <person name="Grigoriev I.V."/>
            <person name="Szabo L.J."/>
            <person name="Martin F."/>
        </authorList>
    </citation>
    <scope>NUCLEOTIDE SEQUENCE [LARGE SCALE GENOMIC DNA]</scope>
    <source>
        <strain evidence="6">CRL 75-36-700-3 / race SCCL</strain>
    </source>
</reference>
<dbReference type="SUPFAM" id="SSF53474">
    <property type="entry name" value="alpha/beta-Hydrolases"/>
    <property type="match status" value="1"/>
</dbReference>
<dbReference type="KEGG" id="pgr:PGTG_03731"/>
<accession>E3K0F0</accession>
<protein>
    <submittedName>
        <fullName evidence="5">Homoserine O-acetyltransferase</fullName>
    </submittedName>
</protein>
<evidence type="ECO:0000259" key="4">
    <source>
        <dbReference type="Pfam" id="PF00561"/>
    </source>
</evidence>
<dbReference type="NCBIfam" id="TIGR01392">
    <property type="entry name" value="homoserO_Ac_trn"/>
    <property type="match status" value="1"/>
</dbReference>
<dbReference type="GO" id="GO:0009086">
    <property type="term" value="P:methionine biosynthetic process"/>
    <property type="evidence" value="ECO:0000318"/>
    <property type="project" value="GO_Central"/>
</dbReference>